<evidence type="ECO:0000256" key="8">
    <source>
        <dbReference type="ARBA" id="ARBA00023136"/>
    </source>
</evidence>
<dbReference type="GO" id="GO:0015420">
    <property type="term" value="F:ABC-type vitamin B12 transporter activity"/>
    <property type="evidence" value="ECO:0007669"/>
    <property type="project" value="UniProtKB-UniRule"/>
</dbReference>
<keyword evidence="7 9" id="KW-1133">Transmembrane helix</keyword>
<name>A0A6P1T2T9_9RHOB</name>
<dbReference type="NCBIfam" id="TIGR00380">
    <property type="entry name" value="cobal_cbiB"/>
    <property type="match status" value="1"/>
</dbReference>
<dbReference type="AlphaFoldDB" id="A0A6P1T2T9"/>
<comment type="similarity">
    <text evidence="3 9">Belongs to the CobD/CbiB family.</text>
</comment>
<keyword evidence="8 9" id="KW-0472">Membrane</keyword>
<protein>
    <recommendedName>
        <fullName evidence="9">Cobalamin biosynthesis protein CobD</fullName>
    </recommendedName>
</protein>
<feature type="transmembrane region" description="Helical" evidence="9">
    <location>
        <begin position="56"/>
        <end position="75"/>
    </location>
</feature>
<reference evidence="10 11" key="1">
    <citation type="submission" date="2019-12" db="EMBL/GenBank/DDBJ databases">
        <title>Complete genome sequence of Algicella marina strain 9Alg 56(T) isolated from the red alga Tichocarpus crinitus.</title>
        <authorList>
            <person name="Kim S.-G."/>
            <person name="Nedashkovskaya O.I."/>
        </authorList>
    </citation>
    <scope>NUCLEOTIDE SEQUENCE [LARGE SCALE GENOMIC DNA]</scope>
    <source>
        <strain evidence="10 11">9Alg 56</strain>
    </source>
</reference>
<dbReference type="KEGG" id="amaq:GO499_01600"/>
<evidence type="ECO:0000256" key="9">
    <source>
        <dbReference type="HAMAP-Rule" id="MF_00024"/>
    </source>
</evidence>
<dbReference type="GO" id="GO:0005886">
    <property type="term" value="C:plasma membrane"/>
    <property type="evidence" value="ECO:0007669"/>
    <property type="project" value="UniProtKB-SubCell"/>
</dbReference>
<dbReference type="Pfam" id="PF03186">
    <property type="entry name" value="CobD_Cbib"/>
    <property type="match status" value="1"/>
</dbReference>
<keyword evidence="5 9" id="KW-0169">Cobalamin biosynthesis</keyword>
<comment type="function">
    <text evidence="9">Converts cobyric acid to cobinamide by the addition of aminopropanol on the F carboxylic group.</text>
</comment>
<feature type="transmembrane region" description="Helical" evidence="9">
    <location>
        <begin position="17"/>
        <end position="35"/>
    </location>
</feature>
<proteinExistence type="inferred from homology"/>
<evidence type="ECO:0000256" key="4">
    <source>
        <dbReference type="ARBA" id="ARBA00022475"/>
    </source>
</evidence>
<dbReference type="PANTHER" id="PTHR34308">
    <property type="entry name" value="COBALAMIN BIOSYNTHESIS PROTEIN CBIB"/>
    <property type="match status" value="1"/>
</dbReference>
<evidence type="ECO:0000256" key="1">
    <source>
        <dbReference type="ARBA" id="ARBA00004651"/>
    </source>
</evidence>
<organism evidence="10 11">
    <name type="scientific">Algicella marina</name>
    <dbReference type="NCBI Taxonomy" id="2683284"/>
    <lineage>
        <taxon>Bacteria</taxon>
        <taxon>Pseudomonadati</taxon>
        <taxon>Pseudomonadota</taxon>
        <taxon>Alphaproteobacteria</taxon>
        <taxon>Rhodobacterales</taxon>
        <taxon>Paracoccaceae</taxon>
        <taxon>Algicella</taxon>
    </lineage>
</organism>
<sequence>MLIALALDTAFGWPQRLHAAIGHPVTWIGALIAWLERRMNHAGDSRAARRARGRNAALLTIAAAVLPAVAIAAALPGGFTGALLTGLLAAPLIASRSLYEHVADVLRPLARGNTEAARTAVARIVGRDPDLLDAPGIARAAIESLAENASDAVIAPLFWGALLGLPGIVAYKAINTLDSMIGYRSDRFEDFGRFAALLDDAVNWVPARATGLALALAGPRPRAAIAVMRADAPRHRSPNAGWPEAAMAAGIGCRLSGPRAYARGPEAQPWLNGEAPDPTAETGPAALGLYRRMLTAVTLALLPLAMLEAFW</sequence>
<dbReference type="InterPro" id="IPR004485">
    <property type="entry name" value="Cobalamin_biosynth_CobD/CbiB"/>
</dbReference>
<evidence type="ECO:0000256" key="2">
    <source>
        <dbReference type="ARBA" id="ARBA00004953"/>
    </source>
</evidence>
<gene>
    <name evidence="9 10" type="primary">cobD</name>
    <name evidence="10" type="ORF">GO499_01600</name>
</gene>
<dbReference type="Proteomes" id="UP000464495">
    <property type="component" value="Chromosome"/>
</dbReference>
<dbReference type="PANTHER" id="PTHR34308:SF1">
    <property type="entry name" value="COBALAMIN BIOSYNTHESIS PROTEIN CBIB"/>
    <property type="match status" value="1"/>
</dbReference>
<keyword evidence="11" id="KW-1185">Reference proteome</keyword>
<keyword evidence="4 9" id="KW-1003">Cell membrane</keyword>
<evidence type="ECO:0000313" key="10">
    <source>
        <dbReference type="EMBL" id="QHQ37254.1"/>
    </source>
</evidence>
<evidence type="ECO:0000256" key="5">
    <source>
        <dbReference type="ARBA" id="ARBA00022573"/>
    </source>
</evidence>
<evidence type="ECO:0000256" key="3">
    <source>
        <dbReference type="ARBA" id="ARBA00006263"/>
    </source>
</evidence>
<dbReference type="RefSeq" id="WP_161863799.1">
    <property type="nucleotide sequence ID" value="NZ_CP046620.1"/>
</dbReference>
<evidence type="ECO:0000256" key="7">
    <source>
        <dbReference type="ARBA" id="ARBA00022989"/>
    </source>
</evidence>
<dbReference type="HAMAP" id="MF_00024">
    <property type="entry name" value="CobD_CbiB"/>
    <property type="match status" value="1"/>
</dbReference>
<evidence type="ECO:0000313" key="11">
    <source>
        <dbReference type="Proteomes" id="UP000464495"/>
    </source>
</evidence>
<comment type="caution">
    <text evidence="9">Lacks conserved residue(s) required for the propagation of feature annotation.</text>
</comment>
<dbReference type="UniPathway" id="UPA00148"/>
<accession>A0A6P1T2T9</accession>
<dbReference type="EMBL" id="CP046620">
    <property type="protein sequence ID" value="QHQ37254.1"/>
    <property type="molecule type" value="Genomic_DNA"/>
</dbReference>
<comment type="pathway">
    <text evidence="2 9">Cofactor biosynthesis; adenosylcobalamin biosynthesis.</text>
</comment>
<dbReference type="GO" id="GO:0048472">
    <property type="term" value="F:threonine-phosphate decarboxylase activity"/>
    <property type="evidence" value="ECO:0007669"/>
    <property type="project" value="InterPro"/>
</dbReference>
<dbReference type="GO" id="GO:0009236">
    <property type="term" value="P:cobalamin biosynthetic process"/>
    <property type="evidence" value="ECO:0007669"/>
    <property type="project" value="UniProtKB-UniRule"/>
</dbReference>
<comment type="subcellular location">
    <subcellularLocation>
        <location evidence="1 9">Cell membrane</location>
        <topology evidence="1 9">Multi-pass membrane protein</topology>
    </subcellularLocation>
</comment>
<evidence type="ECO:0000256" key="6">
    <source>
        <dbReference type="ARBA" id="ARBA00022692"/>
    </source>
</evidence>
<keyword evidence="6 9" id="KW-0812">Transmembrane</keyword>